<name>A0A7K0CV36_9NOCA</name>
<protein>
    <submittedName>
        <fullName evidence="2">Uncharacterized protein</fullName>
    </submittedName>
</protein>
<keyword evidence="3" id="KW-1185">Reference proteome</keyword>
<reference evidence="2 3" key="1">
    <citation type="submission" date="2019-10" db="EMBL/GenBank/DDBJ databases">
        <title>Nocardia macrotermitis sp. nov. and Nocardia aurantia sp. nov., isolated from the gut of fungus growing-termite Macrotermes natalensis.</title>
        <authorList>
            <person name="Benndorf R."/>
            <person name="Schwitalla J."/>
            <person name="Martin K."/>
            <person name="De Beer W."/>
            <person name="Kaster A.-K."/>
            <person name="Vollmers J."/>
            <person name="Poulsen M."/>
            <person name="Beemelmanns C."/>
        </authorList>
    </citation>
    <scope>NUCLEOTIDE SEQUENCE [LARGE SCALE GENOMIC DNA]</scope>
    <source>
        <strain evidence="2 3">RB20</strain>
    </source>
</reference>
<dbReference type="AlphaFoldDB" id="A0A7K0CV36"/>
<gene>
    <name evidence="2" type="ORF">NRB20_04320</name>
</gene>
<evidence type="ECO:0000256" key="1">
    <source>
        <dbReference type="SAM" id="MobiDB-lite"/>
    </source>
</evidence>
<evidence type="ECO:0000313" key="2">
    <source>
        <dbReference type="EMBL" id="MQY17369.1"/>
    </source>
</evidence>
<sequence>MCNPIPCRTCGKTTWSGCGQHIDQVRAQVPADQWCPGHSGAADTGATHTDEPRRNPLRRLLGR</sequence>
<feature type="region of interest" description="Disordered" evidence="1">
    <location>
        <begin position="35"/>
        <end position="63"/>
    </location>
</feature>
<dbReference type="Proteomes" id="UP000438448">
    <property type="component" value="Unassembled WGS sequence"/>
</dbReference>
<accession>A0A7K0CV36</accession>
<dbReference type="PANTHER" id="PTHR34724:SF2">
    <property type="entry name" value="OS12G0596101 PROTEIN"/>
    <property type="match status" value="1"/>
</dbReference>
<dbReference type="PANTHER" id="PTHR34724">
    <property type="entry name" value="OS12G0596101 PROTEIN"/>
    <property type="match status" value="1"/>
</dbReference>
<comment type="caution">
    <text evidence="2">The sequence shown here is derived from an EMBL/GenBank/DDBJ whole genome shotgun (WGS) entry which is preliminary data.</text>
</comment>
<evidence type="ECO:0000313" key="3">
    <source>
        <dbReference type="Proteomes" id="UP000438448"/>
    </source>
</evidence>
<dbReference type="EMBL" id="WEGK01000001">
    <property type="protein sequence ID" value="MQY17369.1"/>
    <property type="molecule type" value="Genomic_DNA"/>
</dbReference>
<proteinExistence type="predicted"/>
<organism evidence="2 3">
    <name type="scientific">Nocardia macrotermitis</name>
    <dbReference type="NCBI Taxonomy" id="2585198"/>
    <lineage>
        <taxon>Bacteria</taxon>
        <taxon>Bacillati</taxon>
        <taxon>Actinomycetota</taxon>
        <taxon>Actinomycetes</taxon>
        <taxon>Mycobacteriales</taxon>
        <taxon>Nocardiaceae</taxon>
        <taxon>Nocardia</taxon>
    </lineage>
</organism>